<comment type="caution">
    <text evidence="1">The sequence shown here is derived from an EMBL/GenBank/DDBJ whole genome shotgun (WGS) entry which is preliminary data.</text>
</comment>
<dbReference type="RefSeq" id="WP_275775145.1">
    <property type="nucleotide sequence ID" value="NZ_BAABDE010000025.1"/>
</dbReference>
<dbReference type="Proteomes" id="UP001501009">
    <property type="component" value="Unassembled WGS sequence"/>
</dbReference>
<evidence type="ECO:0008006" key="3">
    <source>
        <dbReference type="Google" id="ProtNLM"/>
    </source>
</evidence>
<protein>
    <recommendedName>
        <fullName evidence="3">DUF1579 domain-containing protein</fullName>
    </recommendedName>
</protein>
<keyword evidence="2" id="KW-1185">Reference proteome</keyword>
<gene>
    <name evidence="1" type="ORF">GCM10022403_063320</name>
</gene>
<dbReference type="EMBL" id="BAABDE010000025">
    <property type="protein sequence ID" value="GAA3821220.1"/>
    <property type="molecule type" value="Genomic_DNA"/>
</dbReference>
<organism evidence="1 2">
    <name type="scientific">Streptomyces coacervatus</name>
    <dbReference type="NCBI Taxonomy" id="647381"/>
    <lineage>
        <taxon>Bacteria</taxon>
        <taxon>Bacillati</taxon>
        <taxon>Actinomycetota</taxon>
        <taxon>Actinomycetes</taxon>
        <taxon>Kitasatosporales</taxon>
        <taxon>Streptomycetaceae</taxon>
        <taxon>Streptomyces</taxon>
    </lineage>
</organism>
<accession>A0ABP7IL16</accession>
<evidence type="ECO:0000313" key="2">
    <source>
        <dbReference type="Proteomes" id="UP001501009"/>
    </source>
</evidence>
<name>A0ABP7IL16_9ACTN</name>
<proteinExistence type="predicted"/>
<evidence type="ECO:0000313" key="1">
    <source>
        <dbReference type="EMBL" id="GAA3821220.1"/>
    </source>
</evidence>
<reference evidence="2" key="1">
    <citation type="journal article" date="2019" name="Int. J. Syst. Evol. Microbiol.">
        <title>The Global Catalogue of Microorganisms (GCM) 10K type strain sequencing project: providing services to taxonomists for standard genome sequencing and annotation.</title>
        <authorList>
            <consortium name="The Broad Institute Genomics Platform"/>
            <consortium name="The Broad Institute Genome Sequencing Center for Infectious Disease"/>
            <person name="Wu L."/>
            <person name="Ma J."/>
        </authorList>
    </citation>
    <scope>NUCLEOTIDE SEQUENCE [LARGE SCALE GENOMIC DNA]</scope>
    <source>
        <strain evidence="2">JCM 17138</strain>
    </source>
</reference>
<sequence length="150" mass="17166">MDAIARQETLKRLEVLVGEWEVEAELPGQPPMTGRSVFEWTLDGQFLVQRTQAPNPVPDSMAIVVVDSETGCTYHYYDARGVVRVYAMSFTDGVWRLLREVADFSPLDFRQRFTGQLSEDGDTIRGVWEKASGDTAEWEPDFPLTYRRSR</sequence>